<dbReference type="Proteomes" id="UP000663651">
    <property type="component" value="Chromosome"/>
</dbReference>
<reference evidence="1 2" key="1">
    <citation type="submission" date="2021-03" db="EMBL/GenBank/DDBJ databases">
        <title>Geobacter metallireducens gen. nov. sp. nov., a microorganism capable of coupling the complete oxidation of organic compounds to the reduction of iron and other metals.</title>
        <authorList>
            <person name="Li Y."/>
        </authorList>
    </citation>
    <scope>NUCLEOTIDE SEQUENCE [LARGE SCALE GENOMIC DNA]</scope>
    <source>
        <strain evidence="1 2">Jerry-YX</strain>
    </source>
</reference>
<dbReference type="EMBL" id="CP071382">
    <property type="protein sequence ID" value="QSV45036.1"/>
    <property type="molecule type" value="Genomic_DNA"/>
</dbReference>
<evidence type="ECO:0000313" key="2">
    <source>
        <dbReference type="Proteomes" id="UP000663651"/>
    </source>
</evidence>
<name>A0ABX7Q1P7_9BACT</name>
<dbReference type="Pfam" id="PF13692">
    <property type="entry name" value="Glyco_trans_1_4"/>
    <property type="match status" value="1"/>
</dbReference>
<evidence type="ECO:0000313" key="1">
    <source>
        <dbReference type="EMBL" id="QSV45036.1"/>
    </source>
</evidence>
<keyword evidence="2" id="KW-1185">Reference proteome</keyword>
<accession>A0ABX7Q1P7</accession>
<sequence length="368" mass="41797">MGRTGISIDDVRNDWQVLDGESFTMPDEVKLISHEKFTGDTEIKVEYVEPGKIARSFSKISILYWLFYAIRLFRLSDVKSVVIVNGGVTHLWIWCGLLNAFPIFGKRKLFCWDIFVEYILGTEKRLKFFPFVKITTQRKEKLARFILKQYGLNVVWSKKQVATHARHFNLPENHFIFLPFKANHSKRETYDIPMGNFIFAGGNGKRDYKCLIEAVRGTDIPVIISATDPAVRKTIEPLPNVIVVGAPEPAFAQLQAASRFVVIPMIYSGLKGGGEANFCNAMWHKKPVIAVDSMAAEDYVLDGETGFIIQPGDSKILKERIEQLWHDSDLCIAMGLTGRSHVANYFTHRMFINRLLRLAAQYGANIDA</sequence>
<gene>
    <name evidence="1" type="ORF">JZM60_12880</name>
</gene>
<dbReference type="PANTHER" id="PTHR12526">
    <property type="entry name" value="GLYCOSYLTRANSFERASE"/>
    <property type="match status" value="1"/>
</dbReference>
<organism evidence="1 2">
    <name type="scientific">Geobacter benzoatilyticus</name>
    <dbReference type="NCBI Taxonomy" id="2815309"/>
    <lineage>
        <taxon>Bacteria</taxon>
        <taxon>Pseudomonadati</taxon>
        <taxon>Thermodesulfobacteriota</taxon>
        <taxon>Desulfuromonadia</taxon>
        <taxon>Geobacterales</taxon>
        <taxon>Geobacteraceae</taxon>
        <taxon>Geobacter</taxon>
    </lineage>
</organism>
<dbReference type="RefSeq" id="WP_207162842.1">
    <property type="nucleotide sequence ID" value="NZ_CP071382.1"/>
</dbReference>
<protein>
    <submittedName>
        <fullName evidence="1">Glycosyltransferase</fullName>
    </submittedName>
</protein>
<dbReference type="PANTHER" id="PTHR12526:SF590">
    <property type="entry name" value="ALPHA-MALTOSE-1-PHOSPHATE SYNTHASE"/>
    <property type="match status" value="1"/>
</dbReference>
<dbReference type="SUPFAM" id="SSF53756">
    <property type="entry name" value="UDP-Glycosyltransferase/glycogen phosphorylase"/>
    <property type="match status" value="1"/>
</dbReference>
<dbReference type="Gene3D" id="3.40.50.2000">
    <property type="entry name" value="Glycogen Phosphorylase B"/>
    <property type="match status" value="1"/>
</dbReference>
<proteinExistence type="predicted"/>